<comment type="caution">
    <text evidence="1">The sequence shown here is derived from an EMBL/GenBank/DDBJ whole genome shotgun (WGS) entry which is preliminary data.</text>
</comment>
<reference evidence="1 2" key="1">
    <citation type="journal article" date="2021" name="J. Hered.">
        <title>A chromosome-level genome assembly of the parasitoid wasp, Cotesia glomerata (Hymenoptera: Braconidae).</title>
        <authorList>
            <person name="Pinto B.J."/>
            <person name="Weis J.J."/>
            <person name="Gamble T."/>
            <person name="Ode P.J."/>
            <person name="Paul R."/>
            <person name="Zaspel J.M."/>
        </authorList>
    </citation>
    <scope>NUCLEOTIDE SEQUENCE [LARGE SCALE GENOMIC DNA]</scope>
    <source>
        <strain evidence="1">CgM1</strain>
    </source>
</reference>
<keyword evidence="2" id="KW-1185">Reference proteome</keyword>
<evidence type="ECO:0000313" key="2">
    <source>
        <dbReference type="Proteomes" id="UP000826195"/>
    </source>
</evidence>
<proteinExistence type="predicted"/>
<accession>A0AAV7I5P5</accession>
<protein>
    <submittedName>
        <fullName evidence="1">Uncharacterized protein</fullName>
    </submittedName>
</protein>
<gene>
    <name evidence="1" type="ORF">KQX54_000455</name>
</gene>
<organism evidence="1 2">
    <name type="scientific">Cotesia glomerata</name>
    <name type="common">Lepidopteran parasitic wasp</name>
    <name type="synonym">Apanteles glomeratus</name>
    <dbReference type="NCBI Taxonomy" id="32391"/>
    <lineage>
        <taxon>Eukaryota</taxon>
        <taxon>Metazoa</taxon>
        <taxon>Ecdysozoa</taxon>
        <taxon>Arthropoda</taxon>
        <taxon>Hexapoda</taxon>
        <taxon>Insecta</taxon>
        <taxon>Pterygota</taxon>
        <taxon>Neoptera</taxon>
        <taxon>Endopterygota</taxon>
        <taxon>Hymenoptera</taxon>
        <taxon>Apocrita</taxon>
        <taxon>Ichneumonoidea</taxon>
        <taxon>Braconidae</taxon>
        <taxon>Microgastrinae</taxon>
        <taxon>Cotesia</taxon>
    </lineage>
</organism>
<dbReference type="Proteomes" id="UP000826195">
    <property type="component" value="Unassembled WGS sequence"/>
</dbReference>
<name>A0AAV7I5P5_COTGL</name>
<evidence type="ECO:0000313" key="1">
    <source>
        <dbReference type="EMBL" id="KAH0543436.1"/>
    </source>
</evidence>
<sequence>MFNDTYLSETLLSIDSNSSRTSHAVEMLVLMVPLPIASEFTPVALTTPLDLVSSHTKEQRFQSLSMAVLLSSTTCNDSPPSASTTLLALDARLLFFPTAPVNPHCWCVASPKVYSPLPGIFVICSAAFPAFSVPRTRQIAAIEQIFVWVTFGFPVPGTFCESGVIDSFLDFLVVNSQFPLPMVALLESNAGDKKRLCLVLLDNPLVGETSKSAQSSCFRRLLVKVLLRRIRRGTAYCALYRSSPVYRQDFSSMVVLTSISISIVEMDSGKSGVTTFLRFQGHVFSVLEMFIRCTSVEAPEFSPITDSVAFSDRDLLVFELLIGK</sequence>
<dbReference type="EMBL" id="JAHXZJ010002325">
    <property type="protein sequence ID" value="KAH0543436.1"/>
    <property type="molecule type" value="Genomic_DNA"/>
</dbReference>
<dbReference type="AlphaFoldDB" id="A0AAV7I5P5"/>